<dbReference type="Proteomes" id="UP000266673">
    <property type="component" value="Unassembled WGS sequence"/>
</dbReference>
<protein>
    <submittedName>
        <fullName evidence="2">Uncharacterized protein</fullName>
    </submittedName>
</protein>
<evidence type="ECO:0000256" key="1">
    <source>
        <dbReference type="SAM" id="SignalP"/>
    </source>
</evidence>
<evidence type="ECO:0000313" key="3">
    <source>
        <dbReference type="Proteomes" id="UP000266673"/>
    </source>
</evidence>
<dbReference type="OrthoDB" id="2419552at2759"/>
<keyword evidence="1" id="KW-0732">Signal</keyword>
<feature type="signal peptide" evidence="1">
    <location>
        <begin position="1"/>
        <end position="24"/>
    </location>
</feature>
<keyword evidence="3" id="KW-1185">Reference proteome</keyword>
<comment type="caution">
    <text evidence="2">The sequence shown here is derived from an EMBL/GenBank/DDBJ whole genome shotgun (WGS) entry which is preliminary data.</text>
</comment>
<name>A0A397UK08_9GLOM</name>
<reference evidence="2 3" key="1">
    <citation type="submission" date="2018-06" db="EMBL/GenBank/DDBJ databases">
        <title>Comparative genomics reveals the genomic features of Rhizophagus irregularis, R. cerebriforme, R. diaphanum and Gigaspora rosea, and their symbiotic lifestyle signature.</title>
        <authorList>
            <person name="Morin E."/>
            <person name="San Clemente H."/>
            <person name="Chen E.C.H."/>
            <person name="De La Providencia I."/>
            <person name="Hainaut M."/>
            <person name="Kuo A."/>
            <person name="Kohler A."/>
            <person name="Murat C."/>
            <person name="Tang N."/>
            <person name="Roy S."/>
            <person name="Loubradou J."/>
            <person name="Henrissat B."/>
            <person name="Grigoriev I.V."/>
            <person name="Corradi N."/>
            <person name="Roux C."/>
            <person name="Martin F.M."/>
        </authorList>
    </citation>
    <scope>NUCLEOTIDE SEQUENCE [LARGE SCALE GENOMIC DNA]</scope>
    <source>
        <strain evidence="2 3">DAOM 194757</strain>
    </source>
</reference>
<organism evidence="2 3">
    <name type="scientific">Gigaspora rosea</name>
    <dbReference type="NCBI Taxonomy" id="44941"/>
    <lineage>
        <taxon>Eukaryota</taxon>
        <taxon>Fungi</taxon>
        <taxon>Fungi incertae sedis</taxon>
        <taxon>Mucoromycota</taxon>
        <taxon>Glomeromycotina</taxon>
        <taxon>Glomeromycetes</taxon>
        <taxon>Diversisporales</taxon>
        <taxon>Gigasporaceae</taxon>
        <taxon>Gigaspora</taxon>
    </lineage>
</organism>
<dbReference type="AlphaFoldDB" id="A0A397UK08"/>
<proteinExistence type="predicted"/>
<gene>
    <name evidence="2" type="ORF">C2G38_2106013</name>
</gene>
<evidence type="ECO:0000313" key="2">
    <source>
        <dbReference type="EMBL" id="RIB10464.1"/>
    </source>
</evidence>
<sequence length="100" mass="10612">MASKFFSIFIMALVLILNIASSNAQSCTIVWHGRQTHQTGGSKGCYGTDPNDPIYEASCSNCCYVFYSGTGCTGNVVGPGRACNTAKYPGLNGSSVYLYC</sequence>
<accession>A0A397UK08</accession>
<feature type="chain" id="PRO_5017309444" evidence="1">
    <location>
        <begin position="25"/>
        <end position="100"/>
    </location>
</feature>
<dbReference type="EMBL" id="QKWP01001248">
    <property type="protein sequence ID" value="RIB10464.1"/>
    <property type="molecule type" value="Genomic_DNA"/>
</dbReference>